<protein>
    <submittedName>
        <fullName evidence="2">Uncharacterized protein</fullName>
    </submittedName>
</protein>
<sequence>MTKPSSSKPSVAASLKYIVLKTLITVGVTVLLIALLREGLAGLPWVDHVSGGHVGATILQTLAVDGIAQRQQAVAIGLMVVCFAGAVLIVRLGERLWRRS</sequence>
<gene>
    <name evidence="2" type="ORF">Abci_011_239</name>
    <name evidence="3" type="ORF">ACI01nite_08150</name>
</gene>
<evidence type="ECO:0000313" key="3">
    <source>
        <dbReference type="EMBL" id="GEL58213.1"/>
    </source>
</evidence>
<feature type="transmembrane region" description="Helical" evidence="1">
    <location>
        <begin position="73"/>
        <end position="93"/>
    </location>
</feature>
<evidence type="ECO:0000313" key="2">
    <source>
        <dbReference type="EMBL" id="GAN60509.1"/>
    </source>
</evidence>
<dbReference type="Proteomes" id="UP000032671">
    <property type="component" value="Unassembled WGS sequence"/>
</dbReference>
<keyword evidence="1" id="KW-1133">Transmembrane helix</keyword>
<keyword evidence="1" id="KW-0812">Transmembrane</keyword>
<feature type="transmembrane region" description="Helical" evidence="1">
    <location>
        <begin position="18"/>
        <end position="36"/>
    </location>
</feature>
<accession>A0A6N3SP00</accession>
<evidence type="ECO:0000313" key="5">
    <source>
        <dbReference type="Proteomes" id="UP000321891"/>
    </source>
</evidence>
<reference evidence="3 5" key="2">
    <citation type="submission" date="2019-07" db="EMBL/GenBank/DDBJ databases">
        <title>Whole genome shotgun sequence of Acetobacter cibinongensis NBRC 16605.</title>
        <authorList>
            <person name="Hosoyama A."/>
            <person name="Uohara A."/>
            <person name="Ohji S."/>
            <person name="Ichikawa N."/>
        </authorList>
    </citation>
    <scope>NUCLEOTIDE SEQUENCE [LARGE SCALE GENOMIC DNA]</scope>
    <source>
        <strain evidence="3 5">NBRC 16605</strain>
    </source>
</reference>
<organism evidence="2 4">
    <name type="scientific">Acetobacter cibinongensis</name>
    <dbReference type="NCBI Taxonomy" id="146475"/>
    <lineage>
        <taxon>Bacteria</taxon>
        <taxon>Pseudomonadati</taxon>
        <taxon>Pseudomonadota</taxon>
        <taxon>Alphaproteobacteria</taxon>
        <taxon>Acetobacterales</taxon>
        <taxon>Acetobacteraceae</taxon>
        <taxon>Acetobacter</taxon>
    </lineage>
</organism>
<keyword evidence="1" id="KW-0472">Membrane</keyword>
<proteinExistence type="predicted"/>
<dbReference type="EMBL" id="BAMV01000011">
    <property type="protein sequence ID" value="GAN60509.1"/>
    <property type="molecule type" value="Genomic_DNA"/>
</dbReference>
<comment type="caution">
    <text evidence="2">The sequence shown here is derived from an EMBL/GenBank/DDBJ whole genome shotgun (WGS) entry which is preliminary data.</text>
</comment>
<name>A0A0D6N3I2_9PROT</name>
<dbReference type="RefSeq" id="WP_048838520.1">
    <property type="nucleotide sequence ID" value="NZ_BAMV01000011.1"/>
</dbReference>
<dbReference type="STRING" id="1231339.Abci_011_239"/>
<reference evidence="2 4" key="1">
    <citation type="submission" date="2012-11" db="EMBL/GenBank/DDBJ databases">
        <title>Whole genome sequence of Acetobacter cibinongensis 4H-1.</title>
        <authorList>
            <person name="Azuma Y."/>
            <person name="Higashiura N."/>
            <person name="Hirakawa H."/>
            <person name="Matsushita K."/>
        </authorList>
    </citation>
    <scope>NUCLEOTIDE SEQUENCE [LARGE SCALE GENOMIC DNA]</scope>
    <source>
        <strain evidence="2 4">4H-1</strain>
    </source>
</reference>
<evidence type="ECO:0000313" key="4">
    <source>
        <dbReference type="Proteomes" id="UP000032671"/>
    </source>
</evidence>
<dbReference type="Proteomes" id="UP000321891">
    <property type="component" value="Unassembled WGS sequence"/>
</dbReference>
<keyword evidence="5" id="KW-1185">Reference proteome</keyword>
<evidence type="ECO:0000256" key="1">
    <source>
        <dbReference type="SAM" id="Phobius"/>
    </source>
</evidence>
<dbReference type="AlphaFoldDB" id="A0A0D6N3I2"/>
<accession>A0A0D6N3I2</accession>
<dbReference type="EMBL" id="BJVU01000002">
    <property type="protein sequence ID" value="GEL58213.1"/>
    <property type="molecule type" value="Genomic_DNA"/>
</dbReference>